<dbReference type="Pfam" id="PF12877">
    <property type="entry name" value="KIAA1549"/>
    <property type="match status" value="1"/>
</dbReference>
<evidence type="ECO:0000313" key="3">
    <source>
        <dbReference type="EMBL" id="KFV14107.1"/>
    </source>
</evidence>
<evidence type="ECO:0000256" key="2">
    <source>
        <dbReference type="SAM" id="Phobius"/>
    </source>
</evidence>
<dbReference type="AlphaFoldDB" id="A0A093CPB7"/>
<feature type="transmembrane region" description="Helical" evidence="2">
    <location>
        <begin position="77"/>
        <end position="99"/>
    </location>
</feature>
<accession>A0A093CPB7</accession>
<feature type="region of interest" description="Disordered" evidence="1">
    <location>
        <begin position="190"/>
        <end position="239"/>
    </location>
</feature>
<organism evidence="3 4">
    <name type="scientific">Tauraco erythrolophus</name>
    <name type="common">Red-crested turaco</name>
    <dbReference type="NCBI Taxonomy" id="121530"/>
    <lineage>
        <taxon>Eukaryota</taxon>
        <taxon>Metazoa</taxon>
        <taxon>Chordata</taxon>
        <taxon>Craniata</taxon>
        <taxon>Vertebrata</taxon>
        <taxon>Euteleostomi</taxon>
        <taxon>Archelosauria</taxon>
        <taxon>Archosauria</taxon>
        <taxon>Dinosauria</taxon>
        <taxon>Saurischia</taxon>
        <taxon>Theropoda</taxon>
        <taxon>Coelurosauria</taxon>
        <taxon>Aves</taxon>
        <taxon>Neognathae</taxon>
        <taxon>Neoaves</taxon>
        <taxon>Otidimorphae</taxon>
        <taxon>Musophagiformes</taxon>
        <taxon>Musophagidae</taxon>
        <taxon>Tauraco</taxon>
    </lineage>
</organism>
<dbReference type="InterPro" id="IPR024606">
    <property type="entry name" value="KIAA1549"/>
</dbReference>
<keyword evidence="2" id="KW-0472">Membrane</keyword>
<feature type="compositionally biased region" description="Basic residues" evidence="1">
    <location>
        <begin position="370"/>
        <end position="384"/>
    </location>
</feature>
<dbReference type="Proteomes" id="UP000053661">
    <property type="component" value="Unassembled WGS sequence"/>
</dbReference>
<protein>
    <submittedName>
        <fullName evidence="3">UPF0606 protein KIAA1549</fullName>
    </submittedName>
</protein>
<dbReference type="EMBL" id="KL462640">
    <property type="protein sequence ID" value="KFV14107.1"/>
    <property type="molecule type" value="Genomic_DNA"/>
</dbReference>
<reference evidence="3 4" key="1">
    <citation type="submission" date="2014-04" db="EMBL/GenBank/DDBJ databases">
        <title>Genome evolution of avian class.</title>
        <authorList>
            <person name="Zhang G."/>
            <person name="Li C."/>
        </authorList>
    </citation>
    <scope>NUCLEOTIDE SEQUENCE [LARGE SCALE GENOMIC DNA]</scope>
    <source>
        <strain evidence="3">BGI_N340</strain>
    </source>
</reference>
<dbReference type="PANTHER" id="PTHR21590:SF4">
    <property type="entry name" value="UPF0606 PROTEIN KIAA1549"/>
    <property type="match status" value="1"/>
</dbReference>
<feature type="region of interest" description="Disordered" evidence="1">
    <location>
        <begin position="361"/>
        <end position="409"/>
    </location>
</feature>
<proteinExistence type="predicted"/>
<gene>
    <name evidence="3" type="ORF">N340_07375</name>
</gene>
<feature type="region of interest" description="Disordered" evidence="1">
    <location>
        <begin position="443"/>
        <end position="472"/>
    </location>
</feature>
<name>A0A093CPB7_TAUER</name>
<feature type="compositionally biased region" description="Basic and acidic residues" evidence="1">
    <location>
        <begin position="200"/>
        <end position="210"/>
    </location>
</feature>
<keyword evidence="2" id="KW-1133">Transmembrane helix</keyword>
<evidence type="ECO:0000313" key="4">
    <source>
        <dbReference type="Proteomes" id="UP000053661"/>
    </source>
</evidence>
<dbReference type="PANTHER" id="PTHR21590">
    <property type="entry name" value="SEA DOMAIN-CONTAINING PROTEIN"/>
    <property type="match status" value="1"/>
</dbReference>
<sequence length="750" mass="82623">QIVNVSRLVGVDNPVELIYFVEDQDGERLSALKCSDLMNRVDIQRAAIILGYRIEGTVAQPVEKLKESTSESQNSNLWIIVGVAVPVAVVLLIVIILYWKLCRTDKLEFQPDTMSNIQQRQKVKWESVLRGAIFTKNVFSKKSGKVTKGLQILLFLLQLKRTDTLTQDSLCVRTVCLYKLILRVGLISPSDADSTASEQSSERETGEETARPTVTNEGKPHRAAKKGPPQTSSGNEQHSSASIFEHVDRMSRSSDASRRVPSKIQLIAMQPMAAPPVQNSVLSDRVAETNKINKEIQTALRHKSEIEHHRNKIRLRAKRKGHYEFPVVDDVVVVDSKEQHRIYRKAQMQIDKILDPGGSVPTVFIEPRKSSRAKRSPKQRRRHQINGSPIDAEKDRLITTDSDGTYKRPPGVNNSAYIVCIWLDLPPGCSSSFFCFLQSDPDLPPEPQTSSSADLGKFPGLPSHPVSQYVPPQPSIEEARQTMHSLLDDAFALVAPSSQAANSTAVTPPGVSAGQPVNNTPARAGRGTTCTQWGTPYGPTQAVNNPFNRYVEFGMTPPTAPGLLPRQNFGPGFLQPAELMHPDQQPPEVQYSSRGIYSEEMPSVARPRPVGSTAGSQIQHLTQVGIASRIGGQQVEIPSGRAGHGQPGGPGWPQYRGEDEYARRDATHMHGHQEYSSSPVFQMPRTSARQPSAPPAQLPHNSLQGQGLCYTTSSTEDLQPGHSSASLIKAIREELLRLSQKQTPVQNFHS</sequence>
<keyword evidence="4" id="KW-1185">Reference proteome</keyword>
<feature type="non-terminal residue" evidence="3">
    <location>
        <position position="750"/>
    </location>
</feature>
<keyword evidence="2" id="KW-0812">Transmembrane</keyword>
<evidence type="ECO:0000256" key="1">
    <source>
        <dbReference type="SAM" id="MobiDB-lite"/>
    </source>
</evidence>
<feature type="non-terminal residue" evidence="3">
    <location>
        <position position="1"/>
    </location>
</feature>
<feature type="region of interest" description="Disordered" evidence="1">
    <location>
        <begin position="502"/>
        <end position="537"/>
    </location>
</feature>
<feature type="compositionally biased region" description="Polar residues" evidence="1">
    <location>
        <begin position="229"/>
        <end position="239"/>
    </location>
</feature>